<comment type="caution">
    <text evidence="7">The sequence shown here is derived from an EMBL/GenBank/DDBJ whole genome shotgun (WGS) entry which is preliminary data.</text>
</comment>
<dbReference type="GO" id="GO:0005975">
    <property type="term" value="P:carbohydrate metabolic process"/>
    <property type="evidence" value="ECO:0007669"/>
    <property type="project" value="InterPro"/>
</dbReference>
<dbReference type="Proteomes" id="UP000234881">
    <property type="component" value="Unassembled WGS sequence"/>
</dbReference>
<evidence type="ECO:0000313" key="8">
    <source>
        <dbReference type="Proteomes" id="UP000234881"/>
    </source>
</evidence>
<keyword evidence="2" id="KW-0378">Hydrolase</keyword>
<protein>
    <recommendedName>
        <fullName evidence="5">Beta-D-glucoside glucohydrolase</fullName>
    </recommendedName>
    <alternativeName>
        <fullName evidence="3">Cellobiase</fullName>
    </alternativeName>
    <alternativeName>
        <fullName evidence="4">Gentiobiase</fullName>
    </alternativeName>
</protein>
<evidence type="ECO:0000259" key="6">
    <source>
        <dbReference type="SMART" id="SM01217"/>
    </source>
</evidence>
<dbReference type="Pfam" id="PF00933">
    <property type="entry name" value="Glyco_hydro_3"/>
    <property type="match status" value="1"/>
</dbReference>
<dbReference type="SUPFAM" id="SSF52279">
    <property type="entry name" value="Beta-D-glucan exohydrolase, C-terminal domain"/>
    <property type="match status" value="1"/>
</dbReference>
<dbReference type="RefSeq" id="WP_101534955.1">
    <property type="nucleotide sequence ID" value="NZ_PKUQ01000032.1"/>
</dbReference>
<dbReference type="InterPro" id="IPR001764">
    <property type="entry name" value="Glyco_hydro_3_N"/>
</dbReference>
<dbReference type="InterPro" id="IPR050288">
    <property type="entry name" value="Cellulose_deg_GH3"/>
</dbReference>
<dbReference type="PRINTS" id="PR00133">
    <property type="entry name" value="GLHYDRLASE3"/>
</dbReference>
<evidence type="ECO:0000256" key="2">
    <source>
        <dbReference type="ARBA" id="ARBA00022801"/>
    </source>
</evidence>
<dbReference type="InterPro" id="IPR013783">
    <property type="entry name" value="Ig-like_fold"/>
</dbReference>
<evidence type="ECO:0000256" key="1">
    <source>
        <dbReference type="ARBA" id="ARBA00005336"/>
    </source>
</evidence>
<dbReference type="InterPro" id="IPR036881">
    <property type="entry name" value="Glyco_hydro_3_C_sf"/>
</dbReference>
<dbReference type="PANTHER" id="PTHR42715:SF10">
    <property type="entry name" value="BETA-GLUCOSIDASE"/>
    <property type="match status" value="1"/>
</dbReference>
<keyword evidence="8" id="KW-1185">Reference proteome</keyword>
<dbReference type="EMBL" id="PKUQ01000032">
    <property type="protein sequence ID" value="PLW76083.1"/>
    <property type="molecule type" value="Genomic_DNA"/>
</dbReference>
<dbReference type="Gene3D" id="3.20.20.300">
    <property type="entry name" value="Glycoside hydrolase, family 3, N-terminal domain"/>
    <property type="match status" value="1"/>
</dbReference>
<evidence type="ECO:0000313" key="7">
    <source>
        <dbReference type="EMBL" id="PLW76083.1"/>
    </source>
</evidence>
<dbReference type="Gene3D" id="2.60.40.10">
    <property type="entry name" value="Immunoglobulins"/>
    <property type="match status" value="1"/>
</dbReference>
<evidence type="ECO:0000256" key="4">
    <source>
        <dbReference type="ARBA" id="ARBA00032194"/>
    </source>
</evidence>
<dbReference type="PANTHER" id="PTHR42715">
    <property type="entry name" value="BETA-GLUCOSIDASE"/>
    <property type="match status" value="1"/>
</dbReference>
<dbReference type="InterPro" id="IPR002772">
    <property type="entry name" value="Glyco_hydro_3_C"/>
</dbReference>
<reference evidence="7 8" key="1">
    <citation type="submission" date="2018-01" db="EMBL/GenBank/DDBJ databases">
        <title>The draft genome sequence of Cohaesibacter sp. H1304.</title>
        <authorList>
            <person name="Wang N.-N."/>
            <person name="Du Z.-J."/>
        </authorList>
    </citation>
    <scope>NUCLEOTIDE SEQUENCE [LARGE SCALE GENOMIC DNA]</scope>
    <source>
        <strain evidence="7 8">H1304</strain>
    </source>
</reference>
<dbReference type="GO" id="GO:0008422">
    <property type="term" value="F:beta-glucosidase activity"/>
    <property type="evidence" value="ECO:0007669"/>
    <property type="project" value="UniProtKB-ARBA"/>
</dbReference>
<dbReference type="InterPro" id="IPR026891">
    <property type="entry name" value="Fn3-like"/>
</dbReference>
<feature type="domain" description="Fibronectin type III-like" evidence="6">
    <location>
        <begin position="689"/>
        <end position="758"/>
    </location>
</feature>
<evidence type="ECO:0000256" key="5">
    <source>
        <dbReference type="ARBA" id="ARBA00032594"/>
    </source>
</evidence>
<proteinExistence type="inferred from homology"/>
<dbReference type="InterPro" id="IPR036962">
    <property type="entry name" value="Glyco_hydro_3_N_sf"/>
</dbReference>
<gene>
    <name evidence="7" type="ORF">C0081_16500</name>
</gene>
<organism evidence="7 8">
    <name type="scientific">Cohaesibacter celericrescens</name>
    <dbReference type="NCBI Taxonomy" id="2067669"/>
    <lineage>
        <taxon>Bacteria</taxon>
        <taxon>Pseudomonadati</taxon>
        <taxon>Pseudomonadota</taxon>
        <taxon>Alphaproteobacteria</taxon>
        <taxon>Hyphomicrobiales</taxon>
        <taxon>Cohaesibacteraceae</taxon>
    </lineage>
</organism>
<dbReference type="Gene3D" id="3.40.50.1700">
    <property type="entry name" value="Glycoside hydrolase family 3 C-terminal domain"/>
    <property type="match status" value="1"/>
</dbReference>
<name>A0A2N5XNK2_9HYPH</name>
<dbReference type="SUPFAM" id="SSF51445">
    <property type="entry name" value="(Trans)glycosidases"/>
    <property type="match status" value="1"/>
</dbReference>
<dbReference type="Pfam" id="PF01915">
    <property type="entry name" value="Glyco_hydro_3_C"/>
    <property type="match status" value="1"/>
</dbReference>
<dbReference type="FunFam" id="2.60.40.10:FF:000495">
    <property type="entry name" value="Periplasmic beta-glucosidase"/>
    <property type="match status" value="1"/>
</dbReference>
<evidence type="ECO:0000256" key="3">
    <source>
        <dbReference type="ARBA" id="ARBA00031448"/>
    </source>
</evidence>
<sequence>MSELYKDPSQSIADRVDDLISRMSIDEKIGQMHALWLILEENGDHSIRSDQFTGAADPETLKQVMSNGLGQITRPLGTRDINAAEGVRALNRLQKFFVEETRLGIPVMSHEECLSGMMAAGATLFPSSLAFGATWNPELIEKVGKDIGDECRMLGCHQGLSPVLDVARDARWGRTEETFGEDPYLVGVLATAYVKGLQGESRDLLATLKHFAGHSASEGGRNHAPVHMGWRELNDTFLLPFEMAIKLGNAGSVMPAYHDIDGEPVHASKHLLTDILRGEWGFDGIVVADYVGVSLLYQHHGVAADAAAAAAMSYSAGLDIELPGDDCGKDLKKAQQRGEISVEKIDEIVCRVLTEKFRIGLFEKPYADDKAIMLRSSQAVETAREVAEQSVTILDNNGILPLSKIAKVAVIGPTADDPLAMLGDYSFPVHLIQNNLSAEVADIVTPLKGLEQALGAAQVTFARGCNILDTRSSGAPVFPGDVDDSTSLEQASSLSTRLDMIPGAVAAAKASDVAIVCVGDLSGIFQCGTVGEGSDADTLILPGVQQQLLDAVVATGTPTIVVLTSGRPYNLGGQEDHLAAQVMAFFGGEQGGTALASVLTGAVEPSGRLPLSIPHNVGSVPYYYNHSFKSSGTPVARHFGSRYPFGHGLTYTSFDYADAVVESDSVDLETGEVNVSFTIRNTGSRAGVTVPQLYVRDVLASYVRPVKELKAFGRVSLEPGKETRVTFSVPTDMLCFTGAEGRRIVEPGDFDLMIGASSNDIRHKLSVALTGETRTLPRDWRMVSHVEIQTLPAIA</sequence>
<dbReference type="Pfam" id="PF14310">
    <property type="entry name" value="Fn3-like"/>
    <property type="match status" value="1"/>
</dbReference>
<dbReference type="InterPro" id="IPR017853">
    <property type="entry name" value="GH"/>
</dbReference>
<dbReference type="SMART" id="SM01217">
    <property type="entry name" value="Fn3_like"/>
    <property type="match status" value="1"/>
</dbReference>
<accession>A0A2N5XNK2</accession>
<comment type="similarity">
    <text evidence="1">Belongs to the glycosyl hydrolase 3 family.</text>
</comment>
<dbReference type="OrthoDB" id="9781691at2"/>
<dbReference type="AlphaFoldDB" id="A0A2N5XNK2"/>